<dbReference type="PANTHER" id="PTHR14237:SF19">
    <property type="entry name" value="MITOCHONDRIAL AMIDOXIME REDUCING COMPONENT 1"/>
    <property type="match status" value="1"/>
</dbReference>
<dbReference type="RefSeq" id="XP_008610170.1">
    <property type="nucleotide sequence ID" value="XM_008611948.1"/>
</dbReference>
<dbReference type="InParanoid" id="T0RW73"/>
<evidence type="ECO:0000313" key="4">
    <source>
        <dbReference type="Proteomes" id="UP000030762"/>
    </source>
</evidence>
<dbReference type="VEuPathDB" id="FungiDB:SDRG_06184"/>
<dbReference type="OMA" id="SITIRQN"/>
<evidence type="ECO:0000313" key="3">
    <source>
        <dbReference type="EMBL" id="EQC36748.1"/>
    </source>
</evidence>
<dbReference type="EMBL" id="JH767147">
    <property type="protein sequence ID" value="EQC36748.1"/>
    <property type="molecule type" value="Genomic_DNA"/>
</dbReference>
<keyword evidence="4" id="KW-1185">Reference proteome</keyword>
<organism evidence="3 4">
    <name type="scientific">Saprolegnia diclina (strain VS20)</name>
    <dbReference type="NCBI Taxonomy" id="1156394"/>
    <lineage>
        <taxon>Eukaryota</taxon>
        <taxon>Sar</taxon>
        <taxon>Stramenopiles</taxon>
        <taxon>Oomycota</taxon>
        <taxon>Saprolegniomycetes</taxon>
        <taxon>Saprolegniales</taxon>
        <taxon>Saprolegniaceae</taxon>
        <taxon>Saprolegnia</taxon>
    </lineage>
</organism>
<dbReference type="Proteomes" id="UP000030762">
    <property type="component" value="Unassembled WGS sequence"/>
</dbReference>
<dbReference type="InterPro" id="IPR005303">
    <property type="entry name" value="MOCOS_middle"/>
</dbReference>
<dbReference type="GO" id="GO:0030151">
    <property type="term" value="F:molybdenum ion binding"/>
    <property type="evidence" value="ECO:0007669"/>
    <property type="project" value="InterPro"/>
</dbReference>
<dbReference type="AlphaFoldDB" id="T0RW73"/>
<accession>T0RW73</accession>
<dbReference type="eggNOG" id="KOG2362">
    <property type="taxonomic scope" value="Eukaryota"/>
</dbReference>
<reference evidence="3 4" key="1">
    <citation type="submission" date="2012-04" db="EMBL/GenBank/DDBJ databases">
        <title>The Genome Sequence of Saprolegnia declina VS20.</title>
        <authorList>
            <consortium name="The Broad Institute Genome Sequencing Platform"/>
            <person name="Russ C."/>
            <person name="Nusbaum C."/>
            <person name="Tyler B."/>
            <person name="van West P."/>
            <person name="Dieguez-Uribeondo J."/>
            <person name="de Bruijn I."/>
            <person name="Tripathy S."/>
            <person name="Jiang R."/>
            <person name="Young S.K."/>
            <person name="Zeng Q."/>
            <person name="Gargeya S."/>
            <person name="Fitzgerald M."/>
            <person name="Haas B."/>
            <person name="Abouelleil A."/>
            <person name="Alvarado L."/>
            <person name="Arachchi H.M."/>
            <person name="Berlin A."/>
            <person name="Chapman S.B."/>
            <person name="Goldberg J."/>
            <person name="Griggs A."/>
            <person name="Gujja S."/>
            <person name="Hansen M."/>
            <person name="Howarth C."/>
            <person name="Imamovic A."/>
            <person name="Larimer J."/>
            <person name="McCowen C."/>
            <person name="Montmayeur A."/>
            <person name="Murphy C."/>
            <person name="Neiman D."/>
            <person name="Pearson M."/>
            <person name="Priest M."/>
            <person name="Roberts A."/>
            <person name="Saif S."/>
            <person name="Shea T."/>
            <person name="Sisk P."/>
            <person name="Sykes S."/>
            <person name="Wortman J."/>
            <person name="Nusbaum C."/>
            <person name="Birren B."/>
        </authorList>
    </citation>
    <scope>NUCLEOTIDE SEQUENCE [LARGE SCALE GENOMIC DNA]</scope>
    <source>
        <strain evidence="3 4">VS20</strain>
    </source>
</reference>
<dbReference type="GeneID" id="19946911"/>
<dbReference type="PROSITE" id="PS51340">
    <property type="entry name" value="MOSC"/>
    <property type="match status" value="1"/>
</dbReference>
<evidence type="ECO:0000256" key="1">
    <source>
        <dbReference type="SAM" id="SignalP"/>
    </source>
</evidence>
<dbReference type="InterPro" id="IPR005302">
    <property type="entry name" value="MoCF_Sase_C"/>
</dbReference>
<dbReference type="Pfam" id="PF03476">
    <property type="entry name" value="MOSC_N"/>
    <property type="match status" value="1"/>
</dbReference>
<sequence length="453" mass="48521">MVVRVALVAALVARCLAEDAHAAQVRAQAAAVARSVDAIEAHTRLILDALHEHPITSVLVGQPLGLLTQYVPIEQAVALLCVVTLAATYLIPKVLSRLLAPTTDAPKTLVPTIRAAALDAEARRPNAYPPNCPVATARHGTTTVVAYDAGKKAYAVETSTHERVTVASDDVVTATVQDLYVYPIKSCKGLRLASAAVLPHGLQCDRQWMFMDAKGTFLSQRKHPKMALIAPEVDVTNAEALTLTAPGMPSLRVPVLRSGVEHRVRVWKDYMLGVDQGDAAAQWAATFLGLPDIRLVRFKDGFHRQCDEAFAPDHATAFADGFPVLIACQASIDAMSAAAKHPVEMARFRPNIVMTGAPAFADDVWDCFEIGSVRFQNVKPCSRCSMPSVNQATGEKDEAGAALQSALLASRNGAQLAFLKKRANDVFFGSNVVTLHGASLAVGDRLKVLTLLQ</sequence>
<feature type="signal peptide" evidence="1">
    <location>
        <begin position="1"/>
        <end position="17"/>
    </location>
</feature>
<evidence type="ECO:0000259" key="2">
    <source>
        <dbReference type="PROSITE" id="PS51340"/>
    </source>
</evidence>
<dbReference type="InterPro" id="IPR011037">
    <property type="entry name" value="Pyrv_Knase-like_insert_dom_sf"/>
</dbReference>
<feature type="chain" id="PRO_5004571713" description="MOSC domain-containing protein" evidence="1">
    <location>
        <begin position="18"/>
        <end position="453"/>
    </location>
</feature>
<dbReference type="PANTHER" id="PTHR14237">
    <property type="entry name" value="MOLYBDOPTERIN COFACTOR SULFURASE MOSC"/>
    <property type="match status" value="1"/>
</dbReference>
<protein>
    <recommendedName>
        <fullName evidence="2">MOSC domain-containing protein</fullName>
    </recommendedName>
</protein>
<dbReference type="STRING" id="1156394.T0RW73"/>
<proteinExistence type="predicted"/>
<dbReference type="OrthoDB" id="17255at2759"/>
<gene>
    <name evidence="3" type="ORF">SDRG_06184</name>
</gene>
<dbReference type="GO" id="GO:0030170">
    <property type="term" value="F:pyridoxal phosphate binding"/>
    <property type="evidence" value="ECO:0007669"/>
    <property type="project" value="InterPro"/>
</dbReference>
<dbReference type="Pfam" id="PF03473">
    <property type="entry name" value="MOSC"/>
    <property type="match status" value="1"/>
</dbReference>
<feature type="domain" description="MOSC" evidence="2">
    <location>
        <begin position="288"/>
        <end position="449"/>
    </location>
</feature>
<keyword evidence="1" id="KW-0732">Signal</keyword>
<dbReference type="SUPFAM" id="SSF50800">
    <property type="entry name" value="PK beta-barrel domain-like"/>
    <property type="match status" value="1"/>
</dbReference>
<dbReference type="SUPFAM" id="SSF141673">
    <property type="entry name" value="MOSC N-terminal domain-like"/>
    <property type="match status" value="1"/>
</dbReference>
<dbReference type="GO" id="GO:0003824">
    <property type="term" value="F:catalytic activity"/>
    <property type="evidence" value="ECO:0007669"/>
    <property type="project" value="InterPro"/>
</dbReference>
<name>T0RW73_SAPDV</name>